<evidence type="ECO:0000313" key="2">
    <source>
        <dbReference type="EMBL" id="MEA5520976.1"/>
    </source>
</evidence>
<dbReference type="InterPro" id="IPR038765">
    <property type="entry name" value="Papain-like_cys_pep_sf"/>
</dbReference>
<dbReference type="EMBL" id="JAYGHT010000129">
    <property type="protein sequence ID" value="MEA5520976.1"/>
    <property type="molecule type" value="Genomic_DNA"/>
</dbReference>
<dbReference type="RefSeq" id="WP_323272066.1">
    <property type="nucleotide sequence ID" value="NZ_JAYGHT010000129.1"/>
</dbReference>
<name>A0ABU5U1B4_9CYAN</name>
<protein>
    <submittedName>
        <fullName evidence="2">Transglutaminase domain-containing protein</fullName>
    </submittedName>
</protein>
<dbReference type="Gene3D" id="3.10.620.30">
    <property type="match status" value="1"/>
</dbReference>
<accession>A0ABU5U1B4</accession>
<organism evidence="2 3">
    <name type="scientific">Limnoraphis robusta CCNP1315</name>
    <dbReference type="NCBI Taxonomy" id="3110306"/>
    <lineage>
        <taxon>Bacteria</taxon>
        <taxon>Bacillati</taxon>
        <taxon>Cyanobacteriota</taxon>
        <taxon>Cyanophyceae</taxon>
        <taxon>Oscillatoriophycideae</taxon>
        <taxon>Oscillatoriales</taxon>
        <taxon>Sirenicapillariaceae</taxon>
        <taxon>Limnoraphis</taxon>
    </lineage>
</organism>
<sequence length="359" mass="41047">MNKQASLLILFKSFQIFQWMKIRRTRKQILALSLAIISCLTVLNPLTTFKAVADSYGLPSLQQTLAFRQQTNSWPWEKTSIDSLVTRMPSSAETSITSVAQYITQRESDPFLVVKALHDYVVTKIEYDYAAYLRKYYPPQDAQTVFRTRKAVCSGYARLMQALGKAAGLEVAYIPGDYRTLNGGLSGEGHAWNGIKINDQWYLMDVTWDTGYVNGSDYVKQYRTNYLLTPPEVMIMTHLPNDSAWQLLARPLSRPEFIRQPSLQPEFFAEGFRLISPKLSNIRVQNKVDIQLENSKNRWMMAEVVPQGHRQTFLCSPPTRKTSNIPCSLPGSGNHEVRLFSSQEQYGTYQYLGAFRFST</sequence>
<dbReference type="Pfam" id="PF01841">
    <property type="entry name" value="Transglut_core"/>
    <property type="match status" value="1"/>
</dbReference>
<dbReference type="PANTHER" id="PTHR46333">
    <property type="entry name" value="CYTOKINESIS PROTEIN 3"/>
    <property type="match status" value="1"/>
</dbReference>
<dbReference type="InterPro" id="IPR002931">
    <property type="entry name" value="Transglutaminase-like"/>
</dbReference>
<dbReference type="PANTHER" id="PTHR46333:SF2">
    <property type="entry name" value="CYTOKINESIS PROTEIN 3"/>
    <property type="match status" value="1"/>
</dbReference>
<dbReference type="InterPro" id="IPR052557">
    <property type="entry name" value="CAP/Cytokinesis_protein"/>
</dbReference>
<feature type="domain" description="Transglutaminase-like" evidence="1">
    <location>
        <begin position="145"/>
        <end position="208"/>
    </location>
</feature>
<evidence type="ECO:0000313" key="3">
    <source>
        <dbReference type="Proteomes" id="UP001301728"/>
    </source>
</evidence>
<dbReference type="Proteomes" id="UP001301728">
    <property type="component" value="Unassembled WGS sequence"/>
</dbReference>
<proteinExistence type="predicted"/>
<comment type="caution">
    <text evidence="2">The sequence shown here is derived from an EMBL/GenBank/DDBJ whole genome shotgun (WGS) entry which is preliminary data.</text>
</comment>
<dbReference type="SUPFAM" id="SSF54001">
    <property type="entry name" value="Cysteine proteinases"/>
    <property type="match status" value="1"/>
</dbReference>
<gene>
    <name evidence="2" type="ORF">VB854_18725</name>
</gene>
<dbReference type="SMART" id="SM00460">
    <property type="entry name" value="TGc"/>
    <property type="match status" value="1"/>
</dbReference>
<evidence type="ECO:0000259" key="1">
    <source>
        <dbReference type="SMART" id="SM00460"/>
    </source>
</evidence>
<reference evidence="2 3" key="1">
    <citation type="submission" date="2023-12" db="EMBL/GenBank/DDBJ databases">
        <title>Baltic Sea Cyanobacteria.</title>
        <authorList>
            <person name="Delbaje E."/>
            <person name="Fewer D.P."/>
            <person name="Shishido T.K."/>
        </authorList>
    </citation>
    <scope>NUCLEOTIDE SEQUENCE [LARGE SCALE GENOMIC DNA]</scope>
    <source>
        <strain evidence="2 3">CCNP 1315</strain>
    </source>
</reference>
<keyword evidence="3" id="KW-1185">Reference proteome</keyword>